<evidence type="ECO:0000313" key="6">
    <source>
        <dbReference type="EMBL" id="REH54345.1"/>
    </source>
</evidence>
<dbReference type="Proteomes" id="UP000256269">
    <property type="component" value="Unassembled WGS sequence"/>
</dbReference>
<keyword evidence="5" id="KW-0732">Signal</keyword>
<accession>A0A3E0I878</accession>
<sequence>MLKLLARPMMAAVFTSSAWATLKDPAAVAKHAEPVIERYRKVLPEWLPTDAVTVVRADACLKLGCGAMLALGRLPRVAALLLAVDMVPTTLVGHRVWESGDPDERVHFLKNIAVLGGLLASI</sequence>
<dbReference type="InterPro" id="IPR032808">
    <property type="entry name" value="DoxX"/>
</dbReference>
<name>A0A3E0I878_9PSEU</name>
<evidence type="ECO:0000256" key="4">
    <source>
        <dbReference type="ARBA" id="ARBA00023136"/>
    </source>
</evidence>
<protein>
    <submittedName>
        <fullName evidence="6">DoxX-like protein</fullName>
    </submittedName>
</protein>
<evidence type="ECO:0000256" key="3">
    <source>
        <dbReference type="ARBA" id="ARBA00022989"/>
    </source>
</evidence>
<dbReference type="EMBL" id="QUNO01000002">
    <property type="protein sequence ID" value="REH54345.1"/>
    <property type="molecule type" value="Genomic_DNA"/>
</dbReference>
<comment type="subcellular location">
    <subcellularLocation>
        <location evidence="1">Membrane</location>
        <topology evidence="1">Multi-pass membrane protein</topology>
    </subcellularLocation>
</comment>
<evidence type="ECO:0000313" key="7">
    <source>
        <dbReference type="Proteomes" id="UP000256269"/>
    </source>
</evidence>
<gene>
    <name evidence="6" type="ORF">BCF44_102577</name>
</gene>
<keyword evidence="4" id="KW-0472">Membrane</keyword>
<feature type="chain" id="PRO_5017803643" evidence="5">
    <location>
        <begin position="21"/>
        <end position="122"/>
    </location>
</feature>
<organism evidence="6 7">
    <name type="scientific">Kutzneria buriramensis</name>
    <dbReference type="NCBI Taxonomy" id="1045776"/>
    <lineage>
        <taxon>Bacteria</taxon>
        <taxon>Bacillati</taxon>
        <taxon>Actinomycetota</taxon>
        <taxon>Actinomycetes</taxon>
        <taxon>Pseudonocardiales</taxon>
        <taxon>Pseudonocardiaceae</taxon>
        <taxon>Kutzneria</taxon>
    </lineage>
</organism>
<evidence type="ECO:0000256" key="2">
    <source>
        <dbReference type="ARBA" id="ARBA00022692"/>
    </source>
</evidence>
<keyword evidence="3" id="KW-1133">Transmembrane helix</keyword>
<comment type="caution">
    <text evidence="6">The sequence shown here is derived from an EMBL/GenBank/DDBJ whole genome shotgun (WGS) entry which is preliminary data.</text>
</comment>
<keyword evidence="2" id="KW-0812">Transmembrane</keyword>
<dbReference type="OrthoDB" id="329282at2"/>
<evidence type="ECO:0000256" key="1">
    <source>
        <dbReference type="ARBA" id="ARBA00004141"/>
    </source>
</evidence>
<reference evidence="6 7" key="1">
    <citation type="submission" date="2018-08" db="EMBL/GenBank/DDBJ databases">
        <title>Genomic Encyclopedia of Archaeal and Bacterial Type Strains, Phase II (KMG-II): from individual species to whole genera.</title>
        <authorList>
            <person name="Goeker M."/>
        </authorList>
    </citation>
    <scope>NUCLEOTIDE SEQUENCE [LARGE SCALE GENOMIC DNA]</scope>
    <source>
        <strain evidence="6 7">DSM 45791</strain>
    </source>
</reference>
<dbReference type="AlphaFoldDB" id="A0A3E0I878"/>
<dbReference type="Pfam" id="PF07681">
    <property type="entry name" value="DoxX"/>
    <property type="match status" value="1"/>
</dbReference>
<evidence type="ECO:0000256" key="5">
    <source>
        <dbReference type="SAM" id="SignalP"/>
    </source>
</evidence>
<dbReference type="RefSeq" id="WP_116173418.1">
    <property type="nucleotide sequence ID" value="NZ_CP144375.1"/>
</dbReference>
<keyword evidence="7" id="KW-1185">Reference proteome</keyword>
<dbReference type="GO" id="GO:0016020">
    <property type="term" value="C:membrane"/>
    <property type="evidence" value="ECO:0007669"/>
    <property type="project" value="UniProtKB-SubCell"/>
</dbReference>
<proteinExistence type="predicted"/>
<feature type="signal peptide" evidence="5">
    <location>
        <begin position="1"/>
        <end position="20"/>
    </location>
</feature>